<keyword evidence="3" id="KW-0597">Phosphoprotein</keyword>
<dbReference type="OrthoDB" id="1743979at2759"/>
<evidence type="ECO:0000259" key="9">
    <source>
        <dbReference type="Pfam" id="PF02879"/>
    </source>
</evidence>
<comment type="caution">
    <text evidence="11">The sequence shown here is derived from an EMBL/GenBank/DDBJ whole genome shotgun (WGS) entry which is preliminary data.</text>
</comment>
<dbReference type="AlphaFoldDB" id="A0A8J2S7M7"/>
<evidence type="ECO:0000313" key="12">
    <source>
        <dbReference type="Proteomes" id="UP000789595"/>
    </source>
</evidence>
<comment type="similarity">
    <text evidence="2">Belongs to the phosphohexose mutase family.</text>
</comment>
<dbReference type="PRINTS" id="PR00509">
    <property type="entry name" value="PGMPMM"/>
</dbReference>
<evidence type="ECO:0000256" key="1">
    <source>
        <dbReference type="ARBA" id="ARBA00001946"/>
    </source>
</evidence>
<evidence type="ECO:0000313" key="11">
    <source>
        <dbReference type="EMBL" id="CAH0365495.1"/>
    </source>
</evidence>
<keyword evidence="4" id="KW-0479">Metal-binding</keyword>
<keyword evidence="12" id="KW-1185">Reference proteome</keyword>
<protein>
    <recommendedName>
        <fullName evidence="13">Alpha-D-phosphohexomutase alpha/beta/alpha domain-containing protein</fullName>
    </recommendedName>
</protein>
<evidence type="ECO:0008006" key="13">
    <source>
        <dbReference type="Google" id="ProtNLM"/>
    </source>
</evidence>
<evidence type="ECO:0000256" key="7">
    <source>
        <dbReference type="SAM" id="SignalP"/>
    </source>
</evidence>
<dbReference type="PANTHER" id="PTHR42946">
    <property type="entry name" value="PHOSPHOHEXOSE MUTASE"/>
    <property type="match status" value="1"/>
</dbReference>
<dbReference type="InterPro" id="IPR005844">
    <property type="entry name" value="A-D-PHexomutase_a/b/a-I"/>
</dbReference>
<accession>A0A8J2S7M7</accession>
<evidence type="ECO:0000256" key="4">
    <source>
        <dbReference type="ARBA" id="ARBA00022723"/>
    </source>
</evidence>
<evidence type="ECO:0000256" key="5">
    <source>
        <dbReference type="ARBA" id="ARBA00022842"/>
    </source>
</evidence>
<reference evidence="11" key="1">
    <citation type="submission" date="2021-11" db="EMBL/GenBank/DDBJ databases">
        <authorList>
            <consortium name="Genoscope - CEA"/>
            <person name="William W."/>
        </authorList>
    </citation>
    <scope>NUCLEOTIDE SEQUENCE</scope>
</reference>
<dbReference type="SUPFAM" id="SSF55957">
    <property type="entry name" value="Phosphoglucomutase, C-terminal domain"/>
    <property type="match status" value="1"/>
</dbReference>
<feature type="domain" description="Alpha-D-phosphohexomutase alpha/beta/alpha" evidence="8">
    <location>
        <begin position="32"/>
        <end position="139"/>
    </location>
</feature>
<dbReference type="InterPro" id="IPR005846">
    <property type="entry name" value="A-D-PHexomutase_a/b/a-III"/>
</dbReference>
<dbReference type="Pfam" id="PF02878">
    <property type="entry name" value="PGM_PMM_I"/>
    <property type="match status" value="1"/>
</dbReference>
<evidence type="ECO:0000259" key="10">
    <source>
        <dbReference type="Pfam" id="PF02880"/>
    </source>
</evidence>
<dbReference type="GO" id="GO:0005975">
    <property type="term" value="P:carbohydrate metabolic process"/>
    <property type="evidence" value="ECO:0007669"/>
    <property type="project" value="InterPro"/>
</dbReference>
<dbReference type="GO" id="GO:0046872">
    <property type="term" value="F:metal ion binding"/>
    <property type="evidence" value="ECO:0007669"/>
    <property type="project" value="UniProtKB-KW"/>
</dbReference>
<dbReference type="Pfam" id="PF02880">
    <property type="entry name" value="PGM_PMM_III"/>
    <property type="match status" value="1"/>
</dbReference>
<keyword evidence="6" id="KW-0413">Isomerase</keyword>
<organism evidence="11 12">
    <name type="scientific">Pelagomonas calceolata</name>
    <dbReference type="NCBI Taxonomy" id="35677"/>
    <lineage>
        <taxon>Eukaryota</taxon>
        <taxon>Sar</taxon>
        <taxon>Stramenopiles</taxon>
        <taxon>Ochrophyta</taxon>
        <taxon>Pelagophyceae</taxon>
        <taxon>Pelagomonadales</taxon>
        <taxon>Pelagomonadaceae</taxon>
        <taxon>Pelagomonas</taxon>
    </lineage>
</organism>
<gene>
    <name evidence="11" type="ORF">PECAL_1P19360</name>
</gene>
<dbReference type="InterPro" id="IPR050060">
    <property type="entry name" value="Phosphoglucosamine_mutase"/>
</dbReference>
<feature type="domain" description="Alpha-D-phosphohexomutase alpha/beta/alpha" evidence="10">
    <location>
        <begin position="294"/>
        <end position="391"/>
    </location>
</feature>
<evidence type="ECO:0000256" key="6">
    <source>
        <dbReference type="ARBA" id="ARBA00023235"/>
    </source>
</evidence>
<dbReference type="GO" id="GO:0004615">
    <property type="term" value="F:phosphomannomutase activity"/>
    <property type="evidence" value="ECO:0007669"/>
    <property type="project" value="TreeGrafter"/>
</dbReference>
<dbReference type="InterPro" id="IPR005845">
    <property type="entry name" value="A-D-PHexomutase_a/b/a-II"/>
</dbReference>
<dbReference type="Gene3D" id="3.30.310.50">
    <property type="entry name" value="Alpha-D-phosphohexomutase, C-terminal domain"/>
    <property type="match status" value="1"/>
</dbReference>
<evidence type="ECO:0000259" key="8">
    <source>
        <dbReference type="Pfam" id="PF02878"/>
    </source>
</evidence>
<dbReference type="Gene3D" id="3.40.120.10">
    <property type="entry name" value="Alpha-D-Glucose-1,6-Bisphosphate, subunit A, domain 3"/>
    <property type="match status" value="3"/>
</dbReference>
<feature type="domain" description="Alpha-D-phosphohexomutase alpha/beta/alpha" evidence="9">
    <location>
        <begin position="179"/>
        <end position="284"/>
    </location>
</feature>
<sequence length="521" mass="54826">MMRILLAALLLHTTQSLAPPAQALRTLAKTSGDDVRGITSPEAENALLPESAYFVGLGFRAWLGDEQTPIFVGRDPRASSDEIGEAFCRGASALDAGPATTPAMLESLLRGGSKACGACMVTASHLPKEWNGLKLFSAKEQRGLNKKEVKEVLGLAADLADMMQPVEGDIASAEAGFMDDYVEKLRQTIIETSGISTTPLKGLKVCVNPGNGAGGFFATSVLAPLGADVSSSINLEPDGAFPNHPANPEDKKHVQATIDAVAASGADVGVMLDCDVDRCGLIDGTTPKPEPVNRNRLVALAAQVALEDGNGVIVTDPVTSGGMTQFIEERGGTHDRFKMGYRNVIDRAAETKPEPALLAIETSGHSAWRSNNFVDDGCYTAAKLLGRLAKARVANPSCGLLDLLGGSLKEPAESIKVKMPVSSLEKVPEAEIKLCDALKACETATASWRMEPVNHDGLRCSVGDGDWLIARASLHEPVVSLQMEADDAGGTAAICAAVLPYLQPFEEDIDLAELEAVAKSN</sequence>
<feature type="signal peptide" evidence="7">
    <location>
        <begin position="1"/>
        <end position="16"/>
    </location>
</feature>
<dbReference type="InterPro" id="IPR036900">
    <property type="entry name" value="A-D-PHexomutase_C_sf"/>
</dbReference>
<evidence type="ECO:0000256" key="2">
    <source>
        <dbReference type="ARBA" id="ARBA00010231"/>
    </source>
</evidence>
<keyword evidence="7" id="KW-0732">Signal</keyword>
<dbReference type="EMBL" id="CAKKNE010000001">
    <property type="protein sequence ID" value="CAH0365495.1"/>
    <property type="molecule type" value="Genomic_DNA"/>
</dbReference>
<name>A0A8J2S7M7_9STRA</name>
<comment type="cofactor">
    <cofactor evidence="1">
        <name>Mg(2+)</name>
        <dbReference type="ChEBI" id="CHEBI:18420"/>
    </cofactor>
</comment>
<dbReference type="InterPro" id="IPR016055">
    <property type="entry name" value="A-D-PHexomutase_a/b/a-I/II/III"/>
</dbReference>
<dbReference type="Pfam" id="PF02879">
    <property type="entry name" value="PGM_PMM_II"/>
    <property type="match status" value="1"/>
</dbReference>
<feature type="chain" id="PRO_5035263724" description="Alpha-D-phosphohexomutase alpha/beta/alpha domain-containing protein" evidence="7">
    <location>
        <begin position="17"/>
        <end position="521"/>
    </location>
</feature>
<dbReference type="PANTHER" id="PTHR42946:SF1">
    <property type="entry name" value="PHOSPHOGLUCOMUTASE (ALPHA-D-GLUCOSE-1,6-BISPHOSPHATE-DEPENDENT)"/>
    <property type="match status" value="1"/>
</dbReference>
<keyword evidence="5" id="KW-0460">Magnesium</keyword>
<proteinExistence type="inferred from homology"/>
<dbReference type="InterPro" id="IPR005841">
    <property type="entry name" value="Alpha-D-phosphohexomutase_SF"/>
</dbReference>
<dbReference type="Proteomes" id="UP000789595">
    <property type="component" value="Unassembled WGS sequence"/>
</dbReference>
<dbReference type="SUPFAM" id="SSF53738">
    <property type="entry name" value="Phosphoglucomutase, first 3 domains"/>
    <property type="match status" value="3"/>
</dbReference>
<evidence type="ECO:0000256" key="3">
    <source>
        <dbReference type="ARBA" id="ARBA00022553"/>
    </source>
</evidence>